<feature type="transmembrane region" description="Helical" evidence="1">
    <location>
        <begin position="44"/>
        <end position="62"/>
    </location>
</feature>
<accession>A0A8S9SA02</accession>
<name>A0A8S9SA02_BRACR</name>
<dbReference type="AlphaFoldDB" id="A0A8S9SA02"/>
<feature type="transmembrane region" description="Helical" evidence="1">
    <location>
        <begin position="165"/>
        <end position="186"/>
    </location>
</feature>
<evidence type="ECO:0000256" key="1">
    <source>
        <dbReference type="SAM" id="Phobius"/>
    </source>
</evidence>
<reference evidence="2" key="1">
    <citation type="submission" date="2019-12" db="EMBL/GenBank/DDBJ databases">
        <title>Genome sequencing and annotation of Brassica cretica.</title>
        <authorList>
            <person name="Studholme D.J."/>
            <person name="Sarris P."/>
        </authorList>
    </citation>
    <scope>NUCLEOTIDE SEQUENCE</scope>
    <source>
        <strain evidence="2">PFS-109/04</strain>
        <tissue evidence="2">Leaf</tissue>
    </source>
</reference>
<organism evidence="2 3">
    <name type="scientific">Brassica cretica</name>
    <name type="common">Mustard</name>
    <dbReference type="NCBI Taxonomy" id="69181"/>
    <lineage>
        <taxon>Eukaryota</taxon>
        <taxon>Viridiplantae</taxon>
        <taxon>Streptophyta</taxon>
        <taxon>Embryophyta</taxon>
        <taxon>Tracheophyta</taxon>
        <taxon>Spermatophyta</taxon>
        <taxon>Magnoliopsida</taxon>
        <taxon>eudicotyledons</taxon>
        <taxon>Gunneridae</taxon>
        <taxon>Pentapetalae</taxon>
        <taxon>rosids</taxon>
        <taxon>malvids</taxon>
        <taxon>Brassicales</taxon>
        <taxon>Brassicaceae</taxon>
        <taxon>Brassiceae</taxon>
        <taxon>Brassica</taxon>
    </lineage>
</organism>
<proteinExistence type="predicted"/>
<evidence type="ECO:0000313" key="3">
    <source>
        <dbReference type="Proteomes" id="UP000712600"/>
    </source>
</evidence>
<sequence>MAATLSDFVLSFPAIISRRFDSSRTPINGKGVVIIKYPSNPTVALVYLSAAFLLACIVAGLFSSLSCSKSTSFFVIINGNTSFCGNVFCSFQHKVDSVDYVGFAFVPNILKLLELKAKAFELWENKVVGAQIFSDINHLFELAPGTPINGKGVVIFKYPSDPTVALVYLSAAFLLACIVAGLFSSLPCSKSTSFFVIIIGNTSF</sequence>
<protein>
    <submittedName>
        <fullName evidence="2">Uncharacterized protein</fullName>
    </submittedName>
</protein>
<keyword evidence="1" id="KW-1133">Transmembrane helix</keyword>
<gene>
    <name evidence="2" type="ORF">F2Q69_00028692</name>
</gene>
<dbReference type="EMBL" id="QGKX02000088">
    <property type="protein sequence ID" value="KAF3589436.1"/>
    <property type="molecule type" value="Genomic_DNA"/>
</dbReference>
<dbReference type="Proteomes" id="UP000712600">
    <property type="component" value="Unassembled WGS sequence"/>
</dbReference>
<keyword evidence="1" id="KW-0812">Transmembrane</keyword>
<keyword evidence="1" id="KW-0472">Membrane</keyword>
<comment type="caution">
    <text evidence="2">The sequence shown here is derived from an EMBL/GenBank/DDBJ whole genome shotgun (WGS) entry which is preliminary data.</text>
</comment>
<evidence type="ECO:0000313" key="2">
    <source>
        <dbReference type="EMBL" id="KAF3589436.1"/>
    </source>
</evidence>